<sequence length="1202" mass="132061">MTNTMDYQFPEQLYPSFYNCGPPDLVLKHCAGNWGCYDGVRPQGGSGPLSSWTFTSRHQVRGETWRHTEPAPVPLLPPKNSVLWPSTPPDPQDFPEHMQNFFMDHCQDAFGSMSEILNEDLIFKQGTKKMSRIDSVYMRKMESLIKKGKLKKRPLSFPSKVLNAYGSMLSDVLPAVPPALLGSLLFEELNEQRERMLFSEAATGGAMAFVPFSQSGSDSQSGCLLYPGNQGLDCLNFQTVELQQHRGTPPCLNTISSDLSSFQLKAPVRQISTVSLINNCCVAVRSDHLCGVWRFSEGDKPQLMEVVNTKEVATCIREVLVASESGAVDLWTVGRGMQRVREEGENLYFNAKSSWRWCEFSAHPRVMVYADRTGVELTDIRVSPVSNHTLFRISNTAECRSGERLILSRYLADIHPFHHLITTQHSTYIMDERFPCVHMLKWDHMMQSPPMFCHTFPGSASSRTAKVLLGSHSSQEITLLQYSGLTCIQKRGGGEECICVLQLTEAGDIFYQILEPEQSHTPPPALDKNTISEINPAQHPPPSLRRISEASSDEDIIGPTQTQSCVAETQEEERPELDTYASSNESWSPRKSRRMKNLQLQVIVNDYDNDETVSGLDTGLNEETVREEKADIPEEPSRVEETTSGSQKLSDGVLLTWKQWLQKLMQKSHKNKPRPQRRQPFKITTKELIDLSSDDEARGEDSAEKERVENVRRDLRACMANRSLLVHSAVSASLGAQEVVEVPDAVKTDGWGDPTSERFTISWQGEGAWQACFCSSLSYQSDLSDFSDLSGWSSSASLGAWSDSGGGLSQAEGSVGRGIPRAATPSSSQTDPTPQPGNQTLTSQRGNQTLTSQLGNQTLTSQPGNQTLTSQRGNQTLTSQRGNQTLTSQPGNQTFTSQRGNQTLTSQPGNQTLTSQRGNQTLTSQRGNQTLTSQPGNQTFTSQPGNQTLTSQPGNQTLTSQRGNQTLTSQRGNQTLTSQPGNQTFTSQRGNQTLTSQPGNQTLTSQPGNQTLTSQRGNQTLTSQPGNQTFTSQRGNQTLTSQPGNQTLTSQPGNQTLTSQRGNQTLTSQPGNQTPTSQQGNQTLTSQRGNQTPSRTNAPPNTPKPLDSTPATVRRSKPQEDYLSALFAPQDDASQHGGYFLEEESPVLHAPPPVASSSSQSASLRGVRTGFSQSLTPSQSSQGRPGLSQAPLAKKKKPRMGF</sequence>
<evidence type="ECO:0000313" key="2">
    <source>
        <dbReference type="Proteomes" id="UP001057452"/>
    </source>
</evidence>
<organism evidence="1 2">
    <name type="scientific">Chaenocephalus aceratus</name>
    <name type="common">Blackfin icefish</name>
    <name type="synonym">Chaenichthys aceratus</name>
    <dbReference type="NCBI Taxonomy" id="36190"/>
    <lineage>
        <taxon>Eukaryota</taxon>
        <taxon>Metazoa</taxon>
        <taxon>Chordata</taxon>
        <taxon>Craniata</taxon>
        <taxon>Vertebrata</taxon>
        <taxon>Euteleostomi</taxon>
        <taxon>Actinopterygii</taxon>
        <taxon>Neopterygii</taxon>
        <taxon>Teleostei</taxon>
        <taxon>Neoteleostei</taxon>
        <taxon>Acanthomorphata</taxon>
        <taxon>Eupercaria</taxon>
        <taxon>Perciformes</taxon>
        <taxon>Notothenioidei</taxon>
        <taxon>Channichthyidae</taxon>
        <taxon>Chaenocephalus</taxon>
    </lineage>
</organism>
<dbReference type="EMBL" id="CM043796">
    <property type="protein sequence ID" value="KAI4816483.1"/>
    <property type="molecule type" value="Genomic_DNA"/>
</dbReference>
<dbReference type="Proteomes" id="UP001057452">
    <property type="component" value="Chromosome 12"/>
</dbReference>
<gene>
    <name evidence="1" type="ORF">KUCAC02_008809</name>
</gene>
<name>A0ACB9WSM7_CHAAC</name>
<accession>A0ACB9WSM7</accession>
<protein>
    <submittedName>
        <fullName evidence="1">Uncharacterized protein</fullName>
    </submittedName>
</protein>
<keyword evidence="2" id="KW-1185">Reference proteome</keyword>
<reference evidence="1" key="1">
    <citation type="submission" date="2022-05" db="EMBL/GenBank/DDBJ databases">
        <title>Chromosome-level genome of Chaenocephalus aceratus.</title>
        <authorList>
            <person name="Park H."/>
        </authorList>
    </citation>
    <scope>NUCLEOTIDE SEQUENCE</scope>
    <source>
        <strain evidence="1">KU_202001</strain>
    </source>
</reference>
<evidence type="ECO:0000313" key="1">
    <source>
        <dbReference type="EMBL" id="KAI4816483.1"/>
    </source>
</evidence>
<proteinExistence type="predicted"/>
<comment type="caution">
    <text evidence="1">The sequence shown here is derived from an EMBL/GenBank/DDBJ whole genome shotgun (WGS) entry which is preliminary data.</text>
</comment>